<name>A0A132N4D6_9ACTN</name>
<dbReference type="AlphaFoldDB" id="A0A132N4D6"/>
<dbReference type="PATRIC" id="fig|1469144.8.peg.4481"/>
<dbReference type="Proteomes" id="UP000070598">
    <property type="component" value="Unassembled WGS sequence"/>
</dbReference>
<evidence type="ECO:0000313" key="1">
    <source>
        <dbReference type="EMBL" id="KWX04995.1"/>
    </source>
</evidence>
<dbReference type="Proteomes" id="UP000070659">
    <property type="component" value="Unassembled WGS sequence"/>
</dbReference>
<organism evidence="1 4">
    <name type="scientific">Carbonactinospora thermoautotrophica</name>
    <dbReference type="NCBI Taxonomy" id="1469144"/>
    <lineage>
        <taxon>Bacteria</taxon>
        <taxon>Bacillati</taxon>
        <taxon>Actinomycetota</taxon>
        <taxon>Actinomycetes</taxon>
        <taxon>Kitasatosporales</taxon>
        <taxon>Carbonactinosporaceae</taxon>
        <taxon>Carbonactinospora</taxon>
    </lineage>
</organism>
<reference evidence="3" key="2">
    <citation type="submission" date="2015-02" db="EMBL/GenBank/DDBJ databases">
        <title>Physiological reanalysis, assessment of diazotrophy, and genome sequences of multiple isolates of Streptomyces thermoautotrophicus.</title>
        <authorList>
            <person name="MacKellar D.C."/>
            <person name="Lieber L."/>
            <person name="Norman J."/>
            <person name="Bolger A."/>
            <person name="Tobin C."/>
            <person name="Murray J.W."/>
            <person name="Friesen M."/>
            <person name="Prell J."/>
        </authorList>
    </citation>
    <scope>NUCLEOTIDE SEQUENCE [LARGE SCALE GENOMIC DNA]</scope>
    <source>
        <strain evidence="3">UBT1</strain>
    </source>
</reference>
<comment type="caution">
    <text evidence="1">The sequence shown here is derived from an EMBL/GenBank/DDBJ whole genome shotgun (WGS) entry which is preliminary data.</text>
</comment>
<gene>
    <name evidence="1" type="ORF">TH66_04315</name>
    <name evidence="2" type="ORF">TR74_05740</name>
</gene>
<dbReference type="EMBL" id="JYIK01000628">
    <property type="protein sequence ID" value="KWX10082.1"/>
    <property type="molecule type" value="Genomic_DNA"/>
</dbReference>
<reference evidence="1 4" key="1">
    <citation type="submission" date="2015-02" db="EMBL/GenBank/DDBJ databases">
        <title>Physiological reanalysis, assessment of diazotrophy, and genome sequences of multiple isolates of Streptomyces thermoautotrophicus.</title>
        <authorList>
            <person name="MacKellar D.C."/>
            <person name="Lieber L."/>
            <person name="Norman J."/>
            <person name="Bolger A."/>
            <person name="Tobin C."/>
            <person name="Murray J.W."/>
            <person name="Prell J."/>
        </authorList>
    </citation>
    <scope>NUCLEOTIDE SEQUENCE [LARGE SCALE GENOMIC DNA]</scope>
    <source>
        <strain evidence="1 4">UBT1</strain>
    </source>
</reference>
<evidence type="ECO:0000313" key="3">
    <source>
        <dbReference type="Proteomes" id="UP000070598"/>
    </source>
</evidence>
<proteinExistence type="predicted"/>
<protein>
    <submittedName>
        <fullName evidence="1">Uncharacterized protein</fullName>
    </submittedName>
</protein>
<evidence type="ECO:0000313" key="4">
    <source>
        <dbReference type="Proteomes" id="UP000070659"/>
    </source>
</evidence>
<accession>A0A132N4D6</accession>
<dbReference type="EMBL" id="JYIJ01000013">
    <property type="protein sequence ID" value="KWX04995.1"/>
    <property type="molecule type" value="Genomic_DNA"/>
</dbReference>
<evidence type="ECO:0000313" key="2">
    <source>
        <dbReference type="EMBL" id="KWX10082.1"/>
    </source>
</evidence>
<sequence length="239" mass="26822">MIVDRETGAPSSWWEFTVGHALDQYQVRHRLFPLPLSEQGRHGTLLRYGLHQDLAGLGPALGRFDLNPVYREIQDSYHSALDHGDDWPVLVDTWRIAVRAIRALVGCGFQDLEMLMAALAVARLVHLDHLNAADRYIQGLTGRTAELAVAARPPAPAFRSAVDAYARRLSGAPVEVRAVAVAVALARAEYARARYRVGSLARYRELERLREIVPDIPDLREEVFEWLARNHPTTWGSDT</sequence>